<sequence length="113" mass="12285">MKDFLFAYRTDYGAVPKGSPEEMQANTKKWMDWIGSIAAQNKLSDRGNRLESSGKVLKANNVITDGPYTEIKESLGGYSIVKAASMEEAIELAKGCPILATGGNVEIREISVL</sequence>
<dbReference type="RefSeq" id="WP_106530478.1">
    <property type="nucleotide sequence ID" value="NZ_PYAW01000006.1"/>
</dbReference>
<gene>
    <name evidence="3" type="ORF">CLV51_10648</name>
</gene>
<name>A0A2P8HD71_CHINA</name>
<evidence type="ECO:0000256" key="1">
    <source>
        <dbReference type="ARBA" id="ARBA00007689"/>
    </source>
</evidence>
<dbReference type="PANTHER" id="PTHR35174:SF1">
    <property type="entry name" value="BLL0086 PROTEIN"/>
    <property type="match status" value="1"/>
</dbReference>
<evidence type="ECO:0000259" key="2">
    <source>
        <dbReference type="Pfam" id="PF03795"/>
    </source>
</evidence>
<dbReference type="SUPFAM" id="SSF54909">
    <property type="entry name" value="Dimeric alpha+beta barrel"/>
    <property type="match status" value="1"/>
</dbReference>
<dbReference type="AlphaFoldDB" id="A0A2P8HD71"/>
<comment type="similarity">
    <text evidence="1">Belongs to the YciI family.</text>
</comment>
<dbReference type="InterPro" id="IPR005545">
    <property type="entry name" value="YCII"/>
</dbReference>
<keyword evidence="4" id="KW-1185">Reference proteome</keyword>
<dbReference type="PANTHER" id="PTHR35174">
    <property type="entry name" value="BLL7171 PROTEIN-RELATED"/>
    <property type="match status" value="1"/>
</dbReference>
<evidence type="ECO:0000313" key="3">
    <source>
        <dbReference type="EMBL" id="PSL44183.1"/>
    </source>
</evidence>
<accession>A0A2P8HD71</accession>
<dbReference type="Gene3D" id="3.30.70.1060">
    <property type="entry name" value="Dimeric alpha+beta barrel"/>
    <property type="match status" value="1"/>
</dbReference>
<feature type="domain" description="YCII-related" evidence="2">
    <location>
        <begin position="40"/>
        <end position="110"/>
    </location>
</feature>
<dbReference type="InterPro" id="IPR011008">
    <property type="entry name" value="Dimeric_a/b-barrel"/>
</dbReference>
<protein>
    <submittedName>
        <fullName evidence="3">YCII-related domain-containing protein</fullName>
    </submittedName>
</protein>
<comment type="caution">
    <text evidence="3">The sequence shown here is derived from an EMBL/GenBank/DDBJ whole genome shotgun (WGS) entry which is preliminary data.</text>
</comment>
<dbReference type="EMBL" id="PYAW01000006">
    <property type="protein sequence ID" value="PSL44183.1"/>
    <property type="molecule type" value="Genomic_DNA"/>
</dbReference>
<proteinExistence type="inferred from homology"/>
<organism evidence="3 4">
    <name type="scientific">Chitinophaga niastensis</name>
    <dbReference type="NCBI Taxonomy" id="536980"/>
    <lineage>
        <taxon>Bacteria</taxon>
        <taxon>Pseudomonadati</taxon>
        <taxon>Bacteroidota</taxon>
        <taxon>Chitinophagia</taxon>
        <taxon>Chitinophagales</taxon>
        <taxon>Chitinophagaceae</taxon>
        <taxon>Chitinophaga</taxon>
    </lineage>
</organism>
<dbReference type="OrthoDB" id="7782105at2"/>
<dbReference type="Pfam" id="PF03795">
    <property type="entry name" value="YCII"/>
    <property type="match status" value="1"/>
</dbReference>
<dbReference type="Proteomes" id="UP000240971">
    <property type="component" value="Unassembled WGS sequence"/>
</dbReference>
<evidence type="ECO:0000313" key="4">
    <source>
        <dbReference type="Proteomes" id="UP000240971"/>
    </source>
</evidence>
<reference evidence="3 4" key="1">
    <citation type="submission" date="2018-03" db="EMBL/GenBank/DDBJ databases">
        <title>Genomic Encyclopedia of Archaeal and Bacterial Type Strains, Phase II (KMG-II): from individual species to whole genera.</title>
        <authorList>
            <person name="Goeker M."/>
        </authorList>
    </citation>
    <scope>NUCLEOTIDE SEQUENCE [LARGE SCALE GENOMIC DNA]</scope>
    <source>
        <strain evidence="3 4">DSM 24859</strain>
    </source>
</reference>